<evidence type="ECO:0000313" key="3">
    <source>
        <dbReference type="EMBL" id="GAA2119226.1"/>
    </source>
</evidence>
<name>A0ABN2XYQ4_9ACTN</name>
<organism evidence="3 4">
    <name type="scientific">Nocardioides bigeumensis</name>
    <dbReference type="NCBI Taxonomy" id="433657"/>
    <lineage>
        <taxon>Bacteria</taxon>
        <taxon>Bacillati</taxon>
        <taxon>Actinomycetota</taxon>
        <taxon>Actinomycetes</taxon>
        <taxon>Propionibacteriales</taxon>
        <taxon>Nocardioidaceae</taxon>
        <taxon>Nocardioides</taxon>
    </lineage>
</organism>
<protein>
    <submittedName>
        <fullName evidence="3">DUF6350 family protein</fullName>
    </submittedName>
</protein>
<feature type="transmembrane region" description="Helical" evidence="2">
    <location>
        <begin position="317"/>
        <end position="337"/>
    </location>
</feature>
<accession>A0ABN2XYQ4</accession>
<gene>
    <name evidence="3" type="ORF">GCM10009843_11760</name>
</gene>
<keyword evidence="4" id="KW-1185">Reference proteome</keyword>
<feature type="transmembrane region" description="Helical" evidence="2">
    <location>
        <begin position="391"/>
        <end position="412"/>
    </location>
</feature>
<feature type="transmembrane region" description="Helical" evidence="2">
    <location>
        <begin position="221"/>
        <end position="245"/>
    </location>
</feature>
<feature type="transmembrane region" description="Helical" evidence="2">
    <location>
        <begin position="349"/>
        <end position="371"/>
    </location>
</feature>
<comment type="caution">
    <text evidence="3">The sequence shown here is derived from an EMBL/GenBank/DDBJ whole genome shotgun (WGS) entry which is preliminary data.</text>
</comment>
<dbReference type="EMBL" id="BAAAQQ010000003">
    <property type="protein sequence ID" value="GAA2119226.1"/>
    <property type="molecule type" value="Genomic_DNA"/>
</dbReference>
<evidence type="ECO:0000256" key="1">
    <source>
        <dbReference type="SAM" id="MobiDB-lite"/>
    </source>
</evidence>
<evidence type="ECO:0000313" key="4">
    <source>
        <dbReference type="Proteomes" id="UP001500575"/>
    </source>
</evidence>
<feature type="region of interest" description="Disordered" evidence="1">
    <location>
        <begin position="1"/>
        <end position="25"/>
    </location>
</feature>
<feature type="transmembrane region" description="Helical" evidence="2">
    <location>
        <begin position="143"/>
        <end position="162"/>
    </location>
</feature>
<feature type="transmembrane region" description="Helical" evidence="2">
    <location>
        <begin position="174"/>
        <end position="201"/>
    </location>
</feature>
<feature type="transmembrane region" description="Helical" evidence="2">
    <location>
        <begin position="257"/>
        <end position="278"/>
    </location>
</feature>
<sequence length="425" mass="42943">MTALLPSQTTRGAWRSAPRDPAHDPRHRRPLVLLATLGGIVAAGSTLVVCMAVGMVGWFLTDAGTHGQPRDGLRAGALGWLAAHGSGLQVQGVLISAVPLGITLVCALTTWRVAHKVGDSVSGHGPDADRILDGERDWTVPTAAALFTAGYVVVTVLAASLASTPGPRPSTAAAVVWSLGLVLLFGVPALAVGSGRAAIWANRLPAGVPPVLAAAWSVLRTYASVCLGTLLAALALDLGTGLNVLSQLGLDAKGSGLYAASALLVLPNATLFAGAYLLGPGFAVGAGTLVTPTAVTLGPLPLHPLLAALPGTGPVPVWAPFLIAVPPLLAAVAVARAQRRRPVLRWDEAAIRGCAAGLLAGLVVGLVTALAGGSVGPGRMQVVAPFARDVLVHALPALGLGGLVGALAMTWWQRRSLEPADPTEP</sequence>
<dbReference type="Pfam" id="PF19877">
    <property type="entry name" value="DUF6350"/>
    <property type="match status" value="1"/>
</dbReference>
<dbReference type="RefSeq" id="WP_344302736.1">
    <property type="nucleotide sequence ID" value="NZ_BAAAQQ010000003.1"/>
</dbReference>
<feature type="compositionally biased region" description="Polar residues" evidence="1">
    <location>
        <begin position="1"/>
        <end position="11"/>
    </location>
</feature>
<reference evidence="3 4" key="1">
    <citation type="journal article" date="2019" name="Int. J. Syst. Evol. Microbiol.">
        <title>The Global Catalogue of Microorganisms (GCM) 10K type strain sequencing project: providing services to taxonomists for standard genome sequencing and annotation.</title>
        <authorList>
            <consortium name="The Broad Institute Genomics Platform"/>
            <consortium name="The Broad Institute Genome Sequencing Center for Infectious Disease"/>
            <person name="Wu L."/>
            <person name="Ma J."/>
        </authorList>
    </citation>
    <scope>NUCLEOTIDE SEQUENCE [LARGE SCALE GENOMIC DNA]</scope>
    <source>
        <strain evidence="3 4">JCM 16021</strain>
    </source>
</reference>
<dbReference type="InterPro" id="IPR045931">
    <property type="entry name" value="DUF6350"/>
</dbReference>
<proteinExistence type="predicted"/>
<keyword evidence="2" id="KW-0472">Membrane</keyword>
<dbReference type="Proteomes" id="UP001500575">
    <property type="component" value="Unassembled WGS sequence"/>
</dbReference>
<keyword evidence="2" id="KW-1133">Transmembrane helix</keyword>
<keyword evidence="2" id="KW-0812">Transmembrane</keyword>
<evidence type="ECO:0000256" key="2">
    <source>
        <dbReference type="SAM" id="Phobius"/>
    </source>
</evidence>
<feature type="transmembrane region" description="Helical" evidence="2">
    <location>
        <begin position="31"/>
        <end position="60"/>
    </location>
</feature>